<keyword evidence="7" id="KW-0460">Magnesium</keyword>
<evidence type="ECO:0000256" key="8">
    <source>
        <dbReference type="PIRSR" id="PIRSR640255-1"/>
    </source>
</evidence>
<evidence type="ECO:0000256" key="9">
    <source>
        <dbReference type="PIRSR" id="PIRSR640255-2"/>
    </source>
</evidence>
<dbReference type="PANTHER" id="PTHR13966">
    <property type="entry name" value="ENDONUCLEASE RELATED"/>
    <property type="match status" value="1"/>
</dbReference>
<evidence type="ECO:0000256" key="6">
    <source>
        <dbReference type="ARBA" id="ARBA00022801"/>
    </source>
</evidence>
<evidence type="ECO:0000259" key="12">
    <source>
        <dbReference type="SMART" id="SM00892"/>
    </source>
</evidence>
<evidence type="ECO:0000256" key="5">
    <source>
        <dbReference type="ARBA" id="ARBA00022759"/>
    </source>
</evidence>
<reference evidence="13 14" key="1">
    <citation type="submission" date="2019-03" db="EMBL/GenBank/DDBJ databases">
        <title>Genomic Encyclopedia of Archaeal and Bacterial Type Strains, Phase II (KMG-II): from individual species to whole genera.</title>
        <authorList>
            <person name="Goeker M."/>
        </authorList>
    </citation>
    <scope>NUCLEOTIDE SEQUENCE [LARGE SCALE GENOMIC DNA]</scope>
    <source>
        <strain evidence="13 14">DSM 18435</strain>
    </source>
</reference>
<comment type="caution">
    <text evidence="13">The sequence shown here is derived from an EMBL/GenBank/DDBJ whole genome shotgun (WGS) entry which is preliminary data.</text>
</comment>
<dbReference type="InterPro" id="IPR018524">
    <property type="entry name" value="DNA/RNA_endonuclease_AS"/>
</dbReference>
<dbReference type="Gene3D" id="3.40.570.10">
    <property type="entry name" value="Extracellular Endonuclease, subunit A"/>
    <property type="match status" value="1"/>
</dbReference>
<dbReference type="InterPro" id="IPR020821">
    <property type="entry name" value="ENPP1-3/EXOG-like_nuc-like"/>
</dbReference>
<dbReference type="RefSeq" id="WP_243744149.1">
    <property type="nucleotide sequence ID" value="NZ_SNYI01000001.1"/>
</dbReference>
<comment type="similarity">
    <text evidence="2 10">Belongs to the DNA/RNA non-specific endonuclease family.</text>
</comment>
<dbReference type="GO" id="GO:0004519">
    <property type="term" value="F:endonuclease activity"/>
    <property type="evidence" value="ECO:0007669"/>
    <property type="project" value="UniProtKB-UniRule"/>
</dbReference>
<evidence type="ECO:0000313" key="13">
    <source>
        <dbReference type="EMBL" id="TDQ33325.1"/>
    </source>
</evidence>
<dbReference type="Pfam" id="PF01223">
    <property type="entry name" value="Endonuclease_NS"/>
    <property type="match status" value="1"/>
</dbReference>
<protein>
    <recommendedName>
        <fullName evidence="10">Endonuclease</fullName>
        <ecNumber evidence="10">3.1.30.-</ecNumber>
    </recommendedName>
</protein>
<dbReference type="CDD" id="cd00091">
    <property type="entry name" value="NUC"/>
    <property type="match status" value="1"/>
</dbReference>
<dbReference type="AlphaFoldDB" id="A0A4R6TPT8"/>
<keyword evidence="5 10" id="KW-0255">Endonuclease</keyword>
<feature type="domain" description="ENPP1-3/EXOG-like endonuclease/phosphodiesterase" evidence="11">
    <location>
        <begin position="59"/>
        <end position="251"/>
    </location>
</feature>
<dbReference type="PANTHER" id="PTHR13966:SF5">
    <property type="entry name" value="ENDONUCLEASE G, MITOCHONDRIAL"/>
    <property type="match status" value="1"/>
</dbReference>
<dbReference type="InterPro" id="IPR001604">
    <property type="entry name" value="Endo_G_ENPP1-like_dom"/>
</dbReference>
<evidence type="ECO:0000256" key="10">
    <source>
        <dbReference type="RuleBase" id="RU366055"/>
    </source>
</evidence>
<sequence>MKRDRLIYSVLLILCITGFWLFDNFYTPPVYSAGETTDTGEVFSQSYLPAPTGGERVVHSYYMLSYNEAHEQAEWVAYRLDKGQLTYQDRERPYFVEDPFVRSKSADWRNYKGSGYDRGHLCPAGDRRFSEQAYNETFYTSNISPQDREFNAGIWNELEKQVRRWSKEKGSLHIITGGVLQEGLPSIGDEDVSVPGYFYKVVIAGQPAKPKLLAFLLPNRDSDQPLRQFLVPLDSIEALTGIDFLAGLPLSLQDKLEAGVNSSGWKFSN</sequence>
<dbReference type="SUPFAM" id="SSF54060">
    <property type="entry name" value="His-Me finger endonucleases"/>
    <property type="match status" value="1"/>
</dbReference>
<dbReference type="InterPro" id="IPR044925">
    <property type="entry name" value="His-Me_finger_sf"/>
</dbReference>
<dbReference type="PROSITE" id="PS01070">
    <property type="entry name" value="NUCLEASE_NON_SPEC"/>
    <property type="match status" value="1"/>
</dbReference>
<evidence type="ECO:0000259" key="11">
    <source>
        <dbReference type="SMART" id="SM00477"/>
    </source>
</evidence>
<evidence type="ECO:0000256" key="3">
    <source>
        <dbReference type="ARBA" id="ARBA00022722"/>
    </source>
</evidence>
<comment type="cofactor">
    <cofactor evidence="1 10">
        <name>Mg(2+)</name>
        <dbReference type="ChEBI" id="CHEBI:18420"/>
    </cofactor>
</comment>
<name>A0A4R6TPT8_9FLAO</name>
<dbReference type="SMART" id="SM00477">
    <property type="entry name" value="NUC"/>
    <property type="match status" value="1"/>
</dbReference>
<dbReference type="EMBL" id="SNYI01000001">
    <property type="protein sequence ID" value="TDQ33325.1"/>
    <property type="molecule type" value="Genomic_DNA"/>
</dbReference>
<dbReference type="InterPro" id="IPR040255">
    <property type="entry name" value="Non-specific_endonuclease"/>
</dbReference>
<proteinExistence type="inferred from homology"/>
<accession>A0A4R6TPT8</accession>
<keyword evidence="6 10" id="KW-0378">Hydrolase</keyword>
<dbReference type="GO" id="GO:0016787">
    <property type="term" value="F:hydrolase activity"/>
    <property type="evidence" value="ECO:0007669"/>
    <property type="project" value="UniProtKB-KW"/>
</dbReference>
<evidence type="ECO:0000313" key="14">
    <source>
        <dbReference type="Proteomes" id="UP000295468"/>
    </source>
</evidence>
<keyword evidence="4 9" id="KW-0479">Metal-binding</keyword>
<dbReference type="SMART" id="SM00892">
    <property type="entry name" value="Endonuclease_NS"/>
    <property type="match status" value="1"/>
</dbReference>
<feature type="domain" description="DNA/RNA non-specific endonuclease/pyrophosphatase/phosphodiesterase" evidence="12">
    <location>
        <begin position="58"/>
        <end position="251"/>
    </location>
</feature>
<organism evidence="13 14">
    <name type="scientific">Zeaxanthinibacter enoshimensis</name>
    <dbReference type="NCBI Taxonomy" id="392009"/>
    <lineage>
        <taxon>Bacteria</taxon>
        <taxon>Pseudomonadati</taxon>
        <taxon>Bacteroidota</taxon>
        <taxon>Flavobacteriia</taxon>
        <taxon>Flavobacteriales</taxon>
        <taxon>Flavobacteriaceae</taxon>
        <taxon>Zeaxanthinibacter</taxon>
    </lineage>
</organism>
<evidence type="ECO:0000256" key="7">
    <source>
        <dbReference type="ARBA" id="ARBA00022842"/>
    </source>
</evidence>
<keyword evidence="3 10" id="KW-0540">Nuclease</keyword>
<feature type="active site" description="Proton acceptor" evidence="8">
    <location>
        <position position="120"/>
    </location>
</feature>
<evidence type="ECO:0000256" key="1">
    <source>
        <dbReference type="ARBA" id="ARBA00001946"/>
    </source>
</evidence>
<gene>
    <name evidence="13" type="ORF">CLV82_1164</name>
</gene>
<dbReference type="GO" id="GO:0046872">
    <property type="term" value="F:metal ion binding"/>
    <property type="evidence" value="ECO:0007669"/>
    <property type="project" value="UniProtKB-KW"/>
</dbReference>
<evidence type="ECO:0000256" key="4">
    <source>
        <dbReference type="ARBA" id="ARBA00022723"/>
    </source>
</evidence>
<evidence type="ECO:0000256" key="2">
    <source>
        <dbReference type="ARBA" id="ARBA00010052"/>
    </source>
</evidence>
<keyword evidence="14" id="KW-1185">Reference proteome</keyword>
<dbReference type="Proteomes" id="UP000295468">
    <property type="component" value="Unassembled WGS sequence"/>
</dbReference>
<dbReference type="InterPro" id="IPR044929">
    <property type="entry name" value="DNA/RNA_non-sp_Endonuclease_sf"/>
</dbReference>
<dbReference type="GO" id="GO:0003676">
    <property type="term" value="F:nucleic acid binding"/>
    <property type="evidence" value="ECO:0007669"/>
    <property type="project" value="InterPro"/>
</dbReference>
<dbReference type="EC" id="3.1.30.-" evidence="10"/>
<feature type="binding site" evidence="9">
    <location>
        <position position="151"/>
    </location>
    <ligand>
        <name>Mg(2+)</name>
        <dbReference type="ChEBI" id="CHEBI:18420"/>
        <note>catalytic</note>
    </ligand>
</feature>